<dbReference type="KEGG" id="fte:Fluta_0602"/>
<feature type="domain" description="Secretion system C-terminal sorting" evidence="3">
    <location>
        <begin position="412"/>
        <end position="486"/>
    </location>
</feature>
<gene>
    <name evidence="4" type="ordered locus">Fluta_0602</name>
</gene>
<reference evidence="5" key="2">
    <citation type="submission" date="2011-02" db="EMBL/GenBank/DDBJ databases">
        <title>The complete genome of Fluviicola taffensis DSM 16823.</title>
        <authorList>
            <consortium name="US DOE Joint Genome Institute (JGI-PGF)"/>
            <person name="Lucas S."/>
            <person name="Copeland A."/>
            <person name="Lapidus A."/>
            <person name="Bruce D."/>
            <person name="Goodwin L."/>
            <person name="Pitluck S."/>
            <person name="Kyrpides N."/>
            <person name="Mavromatis K."/>
            <person name="Ivanova N."/>
            <person name="Mikhailova N."/>
            <person name="Pagani I."/>
            <person name="Chertkov O."/>
            <person name="Detter J.C."/>
            <person name="Han C."/>
            <person name="Tapia R."/>
            <person name="Land M."/>
            <person name="Hauser L."/>
            <person name="Markowitz V."/>
            <person name="Cheng J.-F."/>
            <person name="Hugenholtz P."/>
            <person name="Woyke T."/>
            <person name="Wu D."/>
            <person name="Tindall B."/>
            <person name="Pomrenke H.G."/>
            <person name="Brambilla E."/>
            <person name="Klenk H.-P."/>
            <person name="Eisen J.A."/>
        </authorList>
    </citation>
    <scope>NUCLEOTIDE SEQUENCE [LARGE SCALE GENOMIC DNA]</scope>
    <source>
        <strain evidence="5">DSM 16823 / RW262 / RW262</strain>
    </source>
</reference>
<proteinExistence type="predicted"/>
<dbReference type="InterPro" id="IPR026444">
    <property type="entry name" value="Secre_tail"/>
</dbReference>
<dbReference type="OrthoDB" id="975384at2"/>
<name>F2IGK0_FLUTR</name>
<keyword evidence="5" id="KW-1185">Reference proteome</keyword>
<dbReference type="AlphaFoldDB" id="F2IGK0"/>
<organism evidence="4 5">
    <name type="scientific">Fluviicola taffensis (strain DSM 16823 / NCIMB 13979 / RW262)</name>
    <dbReference type="NCBI Taxonomy" id="755732"/>
    <lineage>
        <taxon>Bacteria</taxon>
        <taxon>Pseudomonadati</taxon>
        <taxon>Bacteroidota</taxon>
        <taxon>Flavobacteriia</taxon>
        <taxon>Flavobacteriales</taxon>
        <taxon>Crocinitomicaceae</taxon>
        <taxon>Fluviicola</taxon>
    </lineage>
</organism>
<dbReference type="EMBL" id="CP002542">
    <property type="protein sequence ID" value="AEA42606.1"/>
    <property type="molecule type" value="Genomic_DNA"/>
</dbReference>
<dbReference type="Proteomes" id="UP000007463">
    <property type="component" value="Chromosome"/>
</dbReference>
<evidence type="ECO:0000313" key="5">
    <source>
        <dbReference type="Proteomes" id="UP000007463"/>
    </source>
</evidence>
<feature type="signal peptide" evidence="2">
    <location>
        <begin position="1"/>
        <end position="19"/>
    </location>
</feature>
<dbReference type="Pfam" id="PF18962">
    <property type="entry name" value="Por_Secre_tail"/>
    <property type="match status" value="1"/>
</dbReference>
<keyword evidence="1 2" id="KW-0732">Signal</keyword>
<dbReference type="STRING" id="755732.Fluta_0602"/>
<dbReference type="RefSeq" id="WP_013685378.1">
    <property type="nucleotide sequence ID" value="NC_015321.1"/>
</dbReference>
<dbReference type="HOGENOM" id="CLU_557537_0_0_10"/>
<evidence type="ECO:0000259" key="3">
    <source>
        <dbReference type="Pfam" id="PF18962"/>
    </source>
</evidence>
<reference evidence="4 5" key="1">
    <citation type="journal article" date="2011" name="Stand. Genomic Sci.">
        <title>Complete genome sequence of the gliding freshwater bacterium Fluviicola taffensis type strain (RW262).</title>
        <authorList>
            <person name="Woyke T."/>
            <person name="Chertkov O."/>
            <person name="Lapidus A."/>
            <person name="Nolan M."/>
            <person name="Lucas S."/>
            <person name="Del Rio T.G."/>
            <person name="Tice H."/>
            <person name="Cheng J.F."/>
            <person name="Tapia R."/>
            <person name="Han C."/>
            <person name="Goodwin L."/>
            <person name="Pitluck S."/>
            <person name="Liolios K."/>
            <person name="Pagani I."/>
            <person name="Ivanova N."/>
            <person name="Huntemann M."/>
            <person name="Mavromatis K."/>
            <person name="Mikhailova N."/>
            <person name="Pati A."/>
            <person name="Chen A."/>
            <person name="Palaniappan K."/>
            <person name="Land M."/>
            <person name="Hauser L."/>
            <person name="Brambilla E.M."/>
            <person name="Rohde M."/>
            <person name="Mwirichia R."/>
            <person name="Sikorski J."/>
            <person name="Tindall B.J."/>
            <person name="Goker M."/>
            <person name="Bristow J."/>
            <person name="Eisen J.A."/>
            <person name="Markowitz V."/>
            <person name="Hugenholtz P."/>
            <person name="Klenk H.P."/>
            <person name="Kyrpides N.C."/>
        </authorList>
    </citation>
    <scope>NUCLEOTIDE SEQUENCE [LARGE SCALE GENOMIC DNA]</scope>
    <source>
        <strain evidence="5">DSM 16823 / RW262 / RW262</strain>
    </source>
</reference>
<evidence type="ECO:0000313" key="4">
    <source>
        <dbReference type="EMBL" id="AEA42606.1"/>
    </source>
</evidence>
<sequence precursor="true">MKTLLQLAIILLPFSPCFAQPANDNPCSATLISVNVTCTYLATTNVAATDTPGVPAPGCASYFGQDVWYRAVVPPTGVLIINTNSGTMTDSGMALYTGTCSSLTLAECDDDDSPNGAMSMIQYEGFTPGSTVYIRMWDFGGGTGTFSICAVAGTPSTCTGAATNDNCPTPAILTQSAGTFSASTDVTFTADLPGNVNSVFCGSIENNSWYQFTASSATHTFPIVSVTGCVNNYGIQAHVYSVSYNTNGCCTGFTSMSNCYNPSNTTLGTVTATGLTIGNNYLLMIDGNAGDGCEFTISGWTGTGILPVSLSEFNGVSTTSGNQLTWDTESEYKNDYFEVMYSRDADHFEPIGVIQGAGTTSQLQSYQFMHQGVPTGTSFYKLQQVDLNGERTDSKIISINSKEDLNGLFSAYPNPMKDQLVIQLQSNKAEIMTVSIIDEKGRNILSEEVHVNEGTTQLYRDISKLQSGVYLLIVNSSSSSQKQRIIKMN</sequence>
<feature type="chain" id="PRO_5003278564" description="Secretion system C-terminal sorting domain-containing protein" evidence="2">
    <location>
        <begin position="20"/>
        <end position="489"/>
    </location>
</feature>
<evidence type="ECO:0000256" key="1">
    <source>
        <dbReference type="ARBA" id="ARBA00022729"/>
    </source>
</evidence>
<protein>
    <recommendedName>
        <fullName evidence="3">Secretion system C-terminal sorting domain-containing protein</fullName>
    </recommendedName>
</protein>
<dbReference type="NCBIfam" id="TIGR04183">
    <property type="entry name" value="Por_Secre_tail"/>
    <property type="match status" value="1"/>
</dbReference>
<evidence type="ECO:0000256" key="2">
    <source>
        <dbReference type="SAM" id="SignalP"/>
    </source>
</evidence>
<accession>F2IGK0</accession>
<dbReference type="eggNOG" id="COG2132">
    <property type="taxonomic scope" value="Bacteria"/>
</dbReference>